<reference evidence="9 10" key="1">
    <citation type="submission" date="2019-02" db="EMBL/GenBank/DDBJ databases">
        <title>Sequencing the genomes of 1000 actinobacteria strains.</title>
        <authorList>
            <person name="Klenk H.-P."/>
        </authorList>
    </citation>
    <scope>NUCLEOTIDE SEQUENCE [LARGE SCALE GENOMIC DNA]</scope>
    <source>
        <strain evidence="9 10">DSM 45779</strain>
    </source>
</reference>
<organism evidence="9 10">
    <name type="scientific">Pseudonocardia sediminis</name>
    <dbReference type="NCBI Taxonomy" id="1397368"/>
    <lineage>
        <taxon>Bacteria</taxon>
        <taxon>Bacillati</taxon>
        <taxon>Actinomycetota</taxon>
        <taxon>Actinomycetes</taxon>
        <taxon>Pseudonocardiales</taxon>
        <taxon>Pseudonocardiaceae</taxon>
        <taxon>Pseudonocardia</taxon>
    </lineage>
</organism>
<dbReference type="GO" id="GO:0005886">
    <property type="term" value="C:plasma membrane"/>
    <property type="evidence" value="ECO:0007669"/>
    <property type="project" value="UniProtKB-SubCell"/>
</dbReference>
<dbReference type="InterPro" id="IPR032818">
    <property type="entry name" value="DedA-like"/>
</dbReference>
<evidence type="ECO:0000256" key="1">
    <source>
        <dbReference type="ARBA" id="ARBA00004651"/>
    </source>
</evidence>
<evidence type="ECO:0000313" key="9">
    <source>
        <dbReference type="EMBL" id="RZT84389.1"/>
    </source>
</evidence>
<accession>A0A4Q7UWC2</accession>
<dbReference type="InterPro" id="IPR032816">
    <property type="entry name" value="VTT_dom"/>
</dbReference>
<evidence type="ECO:0000256" key="7">
    <source>
        <dbReference type="RuleBase" id="RU367016"/>
    </source>
</evidence>
<comment type="caution">
    <text evidence="9">The sequence shown here is derived from an EMBL/GenBank/DDBJ whole genome shotgun (WGS) entry which is preliminary data.</text>
</comment>
<name>A0A4Q7UWC2_PSEST</name>
<evidence type="ECO:0000259" key="8">
    <source>
        <dbReference type="Pfam" id="PF09335"/>
    </source>
</evidence>
<evidence type="ECO:0000256" key="4">
    <source>
        <dbReference type="ARBA" id="ARBA00022692"/>
    </source>
</evidence>
<keyword evidence="4 7" id="KW-0812">Transmembrane</keyword>
<dbReference type="Proteomes" id="UP000291591">
    <property type="component" value="Unassembled WGS sequence"/>
</dbReference>
<keyword evidence="6 7" id="KW-0472">Membrane</keyword>
<dbReference type="RefSeq" id="WP_130288993.1">
    <property type="nucleotide sequence ID" value="NZ_SHKL01000001.1"/>
</dbReference>
<feature type="transmembrane region" description="Helical" evidence="7">
    <location>
        <begin position="141"/>
        <end position="159"/>
    </location>
</feature>
<keyword evidence="10" id="KW-1185">Reference proteome</keyword>
<proteinExistence type="inferred from homology"/>
<evidence type="ECO:0000256" key="2">
    <source>
        <dbReference type="ARBA" id="ARBA00010792"/>
    </source>
</evidence>
<evidence type="ECO:0000256" key="5">
    <source>
        <dbReference type="ARBA" id="ARBA00022989"/>
    </source>
</evidence>
<evidence type="ECO:0000256" key="3">
    <source>
        <dbReference type="ARBA" id="ARBA00022475"/>
    </source>
</evidence>
<dbReference type="OrthoDB" id="5189166at2"/>
<dbReference type="EMBL" id="SHKL01000001">
    <property type="protein sequence ID" value="RZT84389.1"/>
    <property type="molecule type" value="Genomic_DNA"/>
</dbReference>
<gene>
    <name evidence="9" type="ORF">EV383_1229</name>
</gene>
<feature type="transmembrane region" description="Helical" evidence="7">
    <location>
        <begin position="171"/>
        <end position="191"/>
    </location>
</feature>
<feature type="transmembrane region" description="Helical" evidence="7">
    <location>
        <begin position="20"/>
        <end position="47"/>
    </location>
</feature>
<dbReference type="Pfam" id="PF09335">
    <property type="entry name" value="VTT_dom"/>
    <property type="match status" value="1"/>
</dbReference>
<evidence type="ECO:0000313" key="10">
    <source>
        <dbReference type="Proteomes" id="UP000291591"/>
    </source>
</evidence>
<protein>
    <submittedName>
        <fullName evidence="9">Membrane protein DedA with SNARE-associated domain</fullName>
    </submittedName>
</protein>
<dbReference type="PANTHER" id="PTHR30353">
    <property type="entry name" value="INNER MEMBRANE PROTEIN DEDA-RELATED"/>
    <property type="match status" value="1"/>
</dbReference>
<feature type="domain" description="VTT" evidence="8">
    <location>
        <begin position="51"/>
        <end position="160"/>
    </location>
</feature>
<dbReference type="AlphaFoldDB" id="A0A4Q7UWC2"/>
<evidence type="ECO:0000256" key="6">
    <source>
        <dbReference type="ARBA" id="ARBA00023136"/>
    </source>
</evidence>
<sequence length="212" mass="21412">MSVFTWLDAELTPEAGQAAYLAVAGGVLLGSIVPVVPTGAVVGAAAAVAMTSPALSLPLVLLISAVAALAGDLVTFGVARAGSETVVGWLTRGQTPERLERMRGTFAERGWLVVMVGRIVPAGRIPVLVAAAAMGLTWRRLVPATAVGAVLWALLYGVLGVATGGLFDSPVVAALVATVLVLVVGGVSALIGRWRSRRSTEPAAAAGAPERS</sequence>
<comment type="subcellular location">
    <subcellularLocation>
        <location evidence="1 7">Cell membrane</location>
        <topology evidence="1 7">Multi-pass membrane protein</topology>
    </subcellularLocation>
</comment>
<dbReference type="PANTHER" id="PTHR30353:SF0">
    <property type="entry name" value="TRANSMEMBRANE PROTEIN"/>
    <property type="match status" value="1"/>
</dbReference>
<feature type="transmembrane region" description="Helical" evidence="7">
    <location>
        <begin position="59"/>
        <end position="79"/>
    </location>
</feature>
<keyword evidence="3 7" id="KW-1003">Cell membrane</keyword>
<feature type="transmembrane region" description="Helical" evidence="7">
    <location>
        <begin position="111"/>
        <end position="134"/>
    </location>
</feature>
<comment type="similarity">
    <text evidence="2 7">Belongs to the DedA family.</text>
</comment>
<keyword evidence="5 7" id="KW-1133">Transmembrane helix</keyword>